<accession>A0A8C2KPV4</accession>
<dbReference type="Ensembl" id="ENSCCRT00020123036.1">
    <property type="protein sequence ID" value="ENSCCRP00020112736.1"/>
    <property type="gene ID" value="ENSCCRG00020050783.1"/>
</dbReference>
<evidence type="ECO:0000256" key="1">
    <source>
        <dbReference type="ARBA" id="ARBA00007161"/>
    </source>
</evidence>
<dbReference type="GO" id="GO:1901890">
    <property type="term" value="P:positive regulation of cell junction assembly"/>
    <property type="evidence" value="ECO:0007669"/>
    <property type="project" value="TreeGrafter"/>
</dbReference>
<dbReference type="GO" id="GO:0072659">
    <property type="term" value="P:protein localization to plasma membrane"/>
    <property type="evidence" value="ECO:0007669"/>
    <property type="project" value="TreeGrafter"/>
</dbReference>
<dbReference type="PANTHER" id="PTHR13806">
    <property type="entry name" value="FLOTILLIN-RELATED"/>
    <property type="match status" value="1"/>
</dbReference>
<protein>
    <recommendedName>
        <fullName evidence="4">Flotillin</fullName>
    </recommendedName>
</protein>
<dbReference type="Proteomes" id="UP000694701">
    <property type="component" value="Unplaced"/>
</dbReference>
<dbReference type="PANTHER" id="PTHR13806:SF32">
    <property type="entry name" value="FLOTILLIN"/>
    <property type="match status" value="1"/>
</dbReference>
<comment type="similarity">
    <text evidence="1 4">Belongs to the band 7/mec-2 family. Flotillin subfamily.</text>
</comment>
<dbReference type="GO" id="GO:0070528">
    <property type="term" value="P:protein kinase C signaling"/>
    <property type="evidence" value="ECO:0007669"/>
    <property type="project" value="TreeGrafter"/>
</dbReference>
<feature type="domain" description="Band 7" evidence="5">
    <location>
        <begin position="46"/>
        <end position="216"/>
    </location>
</feature>
<dbReference type="Gene3D" id="3.30.479.30">
    <property type="entry name" value="Band 7 domain"/>
    <property type="match status" value="2"/>
</dbReference>
<dbReference type="InterPro" id="IPR031905">
    <property type="entry name" value="Flotillin_C"/>
</dbReference>
<gene>
    <name evidence="6" type="primary">LOC109074563</name>
</gene>
<dbReference type="GO" id="GO:0045807">
    <property type="term" value="P:positive regulation of endocytosis"/>
    <property type="evidence" value="ECO:0007669"/>
    <property type="project" value="TreeGrafter"/>
</dbReference>
<dbReference type="GO" id="GO:0002090">
    <property type="term" value="P:regulation of receptor internalization"/>
    <property type="evidence" value="ECO:0007669"/>
    <property type="project" value="TreeGrafter"/>
</dbReference>
<evidence type="ECO:0000256" key="4">
    <source>
        <dbReference type="RuleBase" id="RU366054"/>
    </source>
</evidence>
<name>A0A8C2KPV4_CYPCA</name>
<dbReference type="SUPFAM" id="SSF117892">
    <property type="entry name" value="Band 7/SPFH domain"/>
    <property type="match status" value="1"/>
</dbReference>
<dbReference type="GO" id="GO:0002020">
    <property type="term" value="F:protease binding"/>
    <property type="evidence" value="ECO:0007669"/>
    <property type="project" value="TreeGrafter"/>
</dbReference>
<organism evidence="6 7">
    <name type="scientific">Cyprinus carpio</name>
    <name type="common">Common carp</name>
    <dbReference type="NCBI Taxonomy" id="7962"/>
    <lineage>
        <taxon>Eukaryota</taxon>
        <taxon>Metazoa</taxon>
        <taxon>Chordata</taxon>
        <taxon>Craniata</taxon>
        <taxon>Vertebrata</taxon>
        <taxon>Euteleostomi</taxon>
        <taxon>Actinopterygii</taxon>
        <taxon>Neopterygii</taxon>
        <taxon>Teleostei</taxon>
        <taxon>Ostariophysi</taxon>
        <taxon>Cypriniformes</taxon>
        <taxon>Cyprinidae</taxon>
        <taxon>Cyprininae</taxon>
        <taxon>Cyprinus</taxon>
    </lineage>
</organism>
<evidence type="ECO:0000256" key="3">
    <source>
        <dbReference type="ARBA" id="ARBA00023136"/>
    </source>
</evidence>
<evidence type="ECO:0000313" key="6">
    <source>
        <dbReference type="Ensembl" id="ENSCCRP00020112736.1"/>
    </source>
</evidence>
<evidence type="ECO:0000256" key="2">
    <source>
        <dbReference type="ARBA" id="ARBA00022753"/>
    </source>
</evidence>
<comment type="subunit">
    <text evidence="4">Heterooligomeric complex.</text>
</comment>
<dbReference type="InterPro" id="IPR001107">
    <property type="entry name" value="Band_7"/>
</dbReference>
<evidence type="ECO:0000313" key="7">
    <source>
        <dbReference type="Proteomes" id="UP000694701"/>
    </source>
</evidence>
<dbReference type="GO" id="GO:0005768">
    <property type="term" value="C:endosome"/>
    <property type="evidence" value="ECO:0007669"/>
    <property type="project" value="UniProtKB-SubCell"/>
</dbReference>
<dbReference type="SMART" id="SM00244">
    <property type="entry name" value="PHB"/>
    <property type="match status" value="1"/>
</dbReference>
<dbReference type="CDD" id="cd03399">
    <property type="entry name" value="SPFH_flotillin"/>
    <property type="match status" value="1"/>
</dbReference>
<sequence>MFSKSLCVVSLSGCGRSPPLMIAGGRVFVIPCFQQIQRISLNTLTLNVKSDKVYTRHGVPISVTGIAQEIYQDRKKFSDQVFKVASSDLVNMGIGVVSYTLKDVHDDQNYLSSLGKARTAQVQRDARIGEAQFKRDAVIREAHAMQEKISAQYKNEIEMAKAQRDFELKKAAYDIEVNTKKAESEMAYQLQVAKTKQRIEEEKMQVQVVERTQQITLQEQEITRREKELEAKVWKPAEAERYRIEKIAEAEKLQLIMEAEAEAEAIRMRGEAEAFALEAKGRAEAEQMAKKAEAFKQYKEGAMVDMLLEKLPLMAEEISKPLCAAQKVTMVSSGGSEVGAAKLTGEVLEIMTRLPSAVEKLTGVNISQCLWECPLRLHFRNTVQIAFYSSHTTFC</sequence>
<keyword evidence="3 4" id="KW-0472">Membrane</keyword>
<keyword evidence="2" id="KW-0967">Endosome</keyword>
<dbReference type="Pfam" id="PF01145">
    <property type="entry name" value="Band_7"/>
    <property type="match status" value="1"/>
</dbReference>
<reference evidence="6" key="1">
    <citation type="submission" date="2025-08" db="UniProtKB">
        <authorList>
            <consortium name="Ensembl"/>
        </authorList>
    </citation>
    <scope>IDENTIFICATION</scope>
</reference>
<evidence type="ECO:0000259" key="5">
    <source>
        <dbReference type="SMART" id="SM00244"/>
    </source>
</evidence>
<dbReference type="AlphaFoldDB" id="A0A8C2KPV4"/>
<dbReference type="InterPro" id="IPR027705">
    <property type="entry name" value="Flotillin_fam"/>
</dbReference>
<dbReference type="InterPro" id="IPR036013">
    <property type="entry name" value="Band_7/SPFH_dom_sf"/>
</dbReference>
<dbReference type="GO" id="GO:0016600">
    <property type="term" value="C:flotillin complex"/>
    <property type="evidence" value="ECO:0007669"/>
    <property type="project" value="TreeGrafter"/>
</dbReference>
<dbReference type="GO" id="GO:2000049">
    <property type="term" value="P:positive regulation of cell-cell adhesion mediated by cadherin"/>
    <property type="evidence" value="ECO:0007669"/>
    <property type="project" value="TreeGrafter"/>
</dbReference>
<comment type="subcellular location">
    <subcellularLocation>
        <location evidence="4">Membrane</location>
    </subcellularLocation>
    <subcellularLocation>
        <location evidence="4">Endosome</location>
    </subcellularLocation>
</comment>
<dbReference type="Pfam" id="PF15975">
    <property type="entry name" value="Flot"/>
    <property type="match status" value="1"/>
</dbReference>
<proteinExistence type="inferred from homology"/>